<proteinExistence type="predicted"/>
<comment type="caution">
    <text evidence="1">The sequence shown here is derived from an EMBL/GenBank/DDBJ whole genome shotgun (WGS) entry which is preliminary data.</text>
</comment>
<dbReference type="Proteomes" id="UP001140091">
    <property type="component" value="Unassembled WGS sequence"/>
</dbReference>
<evidence type="ECO:0000313" key="2">
    <source>
        <dbReference type="Proteomes" id="UP001140091"/>
    </source>
</evidence>
<gene>
    <name evidence="1" type="ORF">H1R20_g966</name>
</gene>
<evidence type="ECO:0000313" key="1">
    <source>
        <dbReference type="EMBL" id="KAJ2936130.1"/>
    </source>
</evidence>
<protein>
    <submittedName>
        <fullName evidence="1">Uncharacterized protein</fullName>
    </submittedName>
</protein>
<feature type="non-terminal residue" evidence="1">
    <location>
        <position position="1"/>
    </location>
</feature>
<organism evidence="1 2">
    <name type="scientific">Candolleomyces eurysporus</name>
    <dbReference type="NCBI Taxonomy" id="2828524"/>
    <lineage>
        <taxon>Eukaryota</taxon>
        <taxon>Fungi</taxon>
        <taxon>Dikarya</taxon>
        <taxon>Basidiomycota</taxon>
        <taxon>Agaricomycotina</taxon>
        <taxon>Agaricomycetes</taxon>
        <taxon>Agaricomycetidae</taxon>
        <taxon>Agaricales</taxon>
        <taxon>Agaricineae</taxon>
        <taxon>Psathyrellaceae</taxon>
        <taxon>Candolleomyces</taxon>
    </lineage>
</organism>
<reference evidence="1" key="1">
    <citation type="submission" date="2022-06" db="EMBL/GenBank/DDBJ databases">
        <title>Genome Sequence of Candolleomyces eurysporus.</title>
        <authorList>
            <person name="Buettner E."/>
        </authorList>
    </citation>
    <scope>NUCLEOTIDE SEQUENCE</scope>
    <source>
        <strain evidence="1">VTCC 930004</strain>
    </source>
</reference>
<dbReference type="EMBL" id="JANBPK010000166">
    <property type="protein sequence ID" value="KAJ2936130.1"/>
    <property type="molecule type" value="Genomic_DNA"/>
</dbReference>
<keyword evidence="2" id="KW-1185">Reference proteome</keyword>
<dbReference type="InterPro" id="IPR040521">
    <property type="entry name" value="KDZ"/>
</dbReference>
<name>A0A9W8JSV2_9AGAR</name>
<dbReference type="AlphaFoldDB" id="A0A9W8JSV2"/>
<dbReference type="Pfam" id="PF18758">
    <property type="entry name" value="KDZ"/>
    <property type="match status" value="1"/>
</dbReference>
<accession>A0A9W8JSV2</accession>
<sequence length="122" mass="14282">MNKQDRKKFKNMRITGIINVQCDHVLVKSSADMQLGERFINSDYAIAHAIRQYRNLEAPIEKQYDICLDRFFSYDIGCGWDPRKNKRFSENLPDVSPTVGKMCTLIPLLRVQNHKDNYKADE</sequence>
<dbReference type="OrthoDB" id="3056576at2759"/>